<reference evidence="1" key="1">
    <citation type="submission" date="2019-08" db="EMBL/GenBank/DDBJ databases">
        <title>The genome of the North American firefly Photinus pyralis.</title>
        <authorList>
            <consortium name="Photinus pyralis genome working group"/>
            <person name="Fallon T.R."/>
            <person name="Sander Lower S.E."/>
            <person name="Weng J.-K."/>
        </authorList>
    </citation>
    <scope>NUCLEOTIDE SEQUENCE</scope>
    <source>
        <strain evidence="1">TRF0915ILg1</strain>
        <tissue evidence="1">Whole body</tissue>
    </source>
</reference>
<name>A0A8K0D351_IGNLU</name>
<accession>A0A8K0D351</accession>
<gene>
    <name evidence="1" type="ORF">ILUMI_10867</name>
</gene>
<evidence type="ECO:0000313" key="2">
    <source>
        <dbReference type="Proteomes" id="UP000801492"/>
    </source>
</evidence>
<sequence>MFCLTIFLCVCLLGIKSFIRMMLKIIVVLSVYSLGQKTIFLDGSGLLRLKKYDQHKTDDIVCFMKFKNVNENLMSRIRFVLNKSRRDNDPAESEVIKKFVDIISILQGENPTSLIKIGVAYLDSIDNFRKNIPVNTIRIPVQICRLAKRNGPEHKLHKHSLYRQLNLPFVYNKPKNSTMKDNVGKKKFHVIY</sequence>
<dbReference type="AlphaFoldDB" id="A0A8K0D351"/>
<protein>
    <submittedName>
        <fullName evidence="1">Uncharacterized protein</fullName>
    </submittedName>
</protein>
<organism evidence="1 2">
    <name type="scientific">Ignelater luminosus</name>
    <name type="common">Cucubano</name>
    <name type="synonym">Pyrophorus luminosus</name>
    <dbReference type="NCBI Taxonomy" id="2038154"/>
    <lineage>
        <taxon>Eukaryota</taxon>
        <taxon>Metazoa</taxon>
        <taxon>Ecdysozoa</taxon>
        <taxon>Arthropoda</taxon>
        <taxon>Hexapoda</taxon>
        <taxon>Insecta</taxon>
        <taxon>Pterygota</taxon>
        <taxon>Neoptera</taxon>
        <taxon>Endopterygota</taxon>
        <taxon>Coleoptera</taxon>
        <taxon>Polyphaga</taxon>
        <taxon>Elateriformia</taxon>
        <taxon>Elateroidea</taxon>
        <taxon>Elateridae</taxon>
        <taxon>Agrypninae</taxon>
        <taxon>Pyrophorini</taxon>
        <taxon>Ignelater</taxon>
    </lineage>
</organism>
<keyword evidence="2" id="KW-1185">Reference proteome</keyword>
<dbReference type="EMBL" id="VTPC01006054">
    <property type="protein sequence ID" value="KAF2895312.1"/>
    <property type="molecule type" value="Genomic_DNA"/>
</dbReference>
<comment type="caution">
    <text evidence="1">The sequence shown here is derived from an EMBL/GenBank/DDBJ whole genome shotgun (WGS) entry which is preliminary data.</text>
</comment>
<proteinExistence type="predicted"/>
<evidence type="ECO:0000313" key="1">
    <source>
        <dbReference type="EMBL" id="KAF2895312.1"/>
    </source>
</evidence>
<dbReference type="Proteomes" id="UP000801492">
    <property type="component" value="Unassembled WGS sequence"/>
</dbReference>